<proteinExistence type="predicted"/>
<dbReference type="Proteomes" id="UP001424441">
    <property type="component" value="Unassembled WGS sequence"/>
</dbReference>
<organism evidence="2 3">
    <name type="scientific">Paenochrobactrum glaciei</name>
    <dbReference type="NCBI Taxonomy" id="486407"/>
    <lineage>
        <taxon>Bacteria</taxon>
        <taxon>Pseudomonadati</taxon>
        <taxon>Pseudomonadota</taxon>
        <taxon>Alphaproteobacteria</taxon>
        <taxon>Hyphomicrobiales</taxon>
        <taxon>Brucellaceae</taxon>
        <taxon>Paenochrobactrum</taxon>
    </lineage>
</organism>
<reference evidence="2 3" key="1">
    <citation type="journal article" date="2019" name="Int. J. Syst. Evol. Microbiol.">
        <title>The Global Catalogue of Microorganisms (GCM) 10K type strain sequencing project: providing services to taxonomists for standard genome sequencing and annotation.</title>
        <authorList>
            <consortium name="The Broad Institute Genomics Platform"/>
            <consortium name="The Broad Institute Genome Sequencing Center for Infectious Disease"/>
            <person name="Wu L."/>
            <person name="Ma J."/>
        </authorList>
    </citation>
    <scope>NUCLEOTIDE SEQUENCE [LARGE SCALE GENOMIC DNA]</scope>
    <source>
        <strain evidence="2 3">JCM 15115</strain>
    </source>
</reference>
<feature type="compositionally biased region" description="Polar residues" evidence="1">
    <location>
        <begin position="24"/>
        <end position="33"/>
    </location>
</feature>
<gene>
    <name evidence="2" type="ORF">GCM10008943_00050</name>
</gene>
<keyword evidence="3" id="KW-1185">Reference proteome</keyword>
<evidence type="ECO:0000313" key="2">
    <source>
        <dbReference type="EMBL" id="GAA0588991.1"/>
    </source>
</evidence>
<feature type="region of interest" description="Disordered" evidence="1">
    <location>
        <begin position="15"/>
        <end position="46"/>
    </location>
</feature>
<protein>
    <submittedName>
        <fullName evidence="2">Uncharacterized protein</fullName>
    </submittedName>
</protein>
<evidence type="ECO:0000313" key="3">
    <source>
        <dbReference type="Proteomes" id="UP001424441"/>
    </source>
</evidence>
<evidence type="ECO:0000256" key="1">
    <source>
        <dbReference type="SAM" id="MobiDB-lite"/>
    </source>
</evidence>
<name>A0ABN1FE86_9HYPH</name>
<dbReference type="EMBL" id="BAAADE010000001">
    <property type="protein sequence ID" value="GAA0588991.1"/>
    <property type="molecule type" value="Genomic_DNA"/>
</dbReference>
<accession>A0ABN1FE86</accession>
<sequence length="46" mass="4844">MATFYVVQSYSAAKGGFTADSPVPAQSTPSSLAKGNHPKWDGDKNE</sequence>
<comment type="caution">
    <text evidence="2">The sequence shown here is derived from an EMBL/GenBank/DDBJ whole genome shotgun (WGS) entry which is preliminary data.</text>
</comment>